<reference evidence="2 3" key="1">
    <citation type="submission" date="2023-01" db="EMBL/GenBank/DDBJ databases">
        <title>Thalassococcus onchidii sp. nov., isolated from a marine invertebrate from the South China Sea.</title>
        <authorList>
            <person name="Xu S."/>
            <person name="Liu Z."/>
            <person name="Xu Y."/>
        </authorList>
    </citation>
    <scope>NUCLEOTIDE SEQUENCE [LARGE SCALE GENOMIC DNA]</scope>
    <source>
        <strain evidence="2 3">KCTC 32084</strain>
    </source>
</reference>
<dbReference type="Proteomes" id="UP001210720">
    <property type="component" value="Unassembled WGS sequence"/>
</dbReference>
<dbReference type="PANTHER" id="PTHR43464">
    <property type="entry name" value="METHYLTRANSFERASE"/>
    <property type="match status" value="1"/>
</dbReference>
<evidence type="ECO:0000259" key="1">
    <source>
        <dbReference type="Pfam" id="PF13649"/>
    </source>
</evidence>
<dbReference type="Pfam" id="PF13649">
    <property type="entry name" value="Methyltransf_25"/>
    <property type="match status" value="1"/>
</dbReference>
<evidence type="ECO:0000313" key="3">
    <source>
        <dbReference type="Proteomes" id="UP001210720"/>
    </source>
</evidence>
<dbReference type="RefSeq" id="WP_271434167.1">
    <property type="nucleotide sequence ID" value="NZ_JAQIOY010000013.1"/>
</dbReference>
<keyword evidence="3" id="KW-1185">Reference proteome</keyword>
<evidence type="ECO:0000313" key="2">
    <source>
        <dbReference type="EMBL" id="MDA7426811.1"/>
    </source>
</evidence>
<dbReference type="Gene3D" id="3.40.50.150">
    <property type="entry name" value="Vaccinia Virus protein VP39"/>
    <property type="match status" value="1"/>
</dbReference>
<dbReference type="CDD" id="cd02440">
    <property type="entry name" value="AdoMet_MTases"/>
    <property type="match status" value="1"/>
</dbReference>
<dbReference type="SUPFAM" id="SSF53335">
    <property type="entry name" value="S-adenosyl-L-methionine-dependent methyltransferases"/>
    <property type="match status" value="1"/>
</dbReference>
<organism evidence="2 3">
    <name type="scientific">Thalassococcus lentus</name>
    <dbReference type="NCBI Taxonomy" id="1210524"/>
    <lineage>
        <taxon>Bacteria</taxon>
        <taxon>Pseudomonadati</taxon>
        <taxon>Pseudomonadota</taxon>
        <taxon>Alphaproteobacteria</taxon>
        <taxon>Rhodobacterales</taxon>
        <taxon>Roseobacteraceae</taxon>
        <taxon>Thalassococcus</taxon>
    </lineage>
</organism>
<dbReference type="GO" id="GO:0008168">
    <property type="term" value="F:methyltransferase activity"/>
    <property type="evidence" value="ECO:0007669"/>
    <property type="project" value="UniProtKB-KW"/>
</dbReference>
<gene>
    <name evidence="2" type="ORF">PFY00_18915</name>
</gene>
<dbReference type="EMBL" id="JAQIOY010000013">
    <property type="protein sequence ID" value="MDA7426811.1"/>
    <property type="molecule type" value="Genomic_DNA"/>
</dbReference>
<keyword evidence="2" id="KW-0489">Methyltransferase</keyword>
<sequence>MSDKPSLDAAYSLQGQEDNKRLYADWATTYDSGFAEQMGYRLPDQVARVFAAAGGCGPVLDVGAGTGLLGQALVHLGLGPIDGTDLSAEMLRVAKEKQVYSAVFTGDLLDRLPVDDGAYQGAVSSGTFTHGHVGPEALAEVCRTVCSGGLMALSVNAAHWVAGGFEAAVHALKVQGVLSESRTEQVQIYDGSGQIDDAHAADTALVLVMRKA</sequence>
<protein>
    <submittedName>
        <fullName evidence="2">Methyltransferase domain-containing protein</fullName>
    </submittedName>
</protein>
<dbReference type="InterPro" id="IPR041698">
    <property type="entry name" value="Methyltransf_25"/>
</dbReference>
<proteinExistence type="predicted"/>
<feature type="domain" description="Methyltransferase" evidence="1">
    <location>
        <begin position="59"/>
        <end position="149"/>
    </location>
</feature>
<accession>A0ABT4XXX5</accession>
<keyword evidence="2" id="KW-0808">Transferase</keyword>
<dbReference type="GO" id="GO:0032259">
    <property type="term" value="P:methylation"/>
    <property type="evidence" value="ECO:0007669"/>
    <property type="project" value="UniProtKB-KW"/>
</dbReference>
<comment type="caution">
    <text evidence="2">The sequence shown here is derived from an EMBL/GenBank/DDBJ whole genome shotgun (WGS) entry which is preliminary data.</text>
</comment>
<name>A0ABT4XXX5_9RHOB</name>
<dbReference type="InterPro" id="IPR029063">
    <property type="entry name" value="SAM-dependent_MTases_sf"/>
</dbReference>
<dbReference type="PANTHER" id="PTHR43464:SF23">
    <property type="entry name" value="JUVENILE HORMONE ACID O-METHYLTRANSFERASE"/>
    <property type="match status" value="1"/>
</dbReference>